<accession>A0A1G7HGF9</accession>
<dbReference type="EMBL" id="FNBA01000004">
    <property type="protein sequence ID" value="SDE99393.1"/>
    <property type="molecule type" value="Genomic_DNA"/>
</dbReference>
<dbReference type="AlphaFoldDB" id="A0A1G7HGF9"/>
<name>A0A1G7HGF9_9FLAO</name>
<dbReference type="OrthoDB" id="708866at2"/>
<keyword evidence="3" id="KW-1185">Reference proteome</keyword>
<dbReference type="RefSeq" id="WP_093144739.1">
    <property type="nucleotide sequence ID" value="NZ_BMWO01000004.1"/>
</dbReference>
<feature type="domain" description="DUF4468" evidence="1">
    <location>
        <begin position="37"/>
        <end position="74"/>
    </location>
</feature>
<evidence type="ECO:0000313" key="3">
    <source>
        <dbReference type="Proteomes" id="UP000199321"/>
    </source>
</evidence>
<proteinExistence type="predicted"/>
<dbReference type="STRING" id="227084.SAMN05421855_10475"/>
<evidence type="ECO:0000313" key="2">
    <source>
        <dbReference type="EMBL" id="SDE99393.1"/>
    </source>
</evidence>
<gene>
    <name evidence="2" type="ORF">SAMN05421855_10475</name>
</gene>
<protein>
    <recommendedName>
        <fullName evidence="1">DUF4468 domain-containing protein</fullName>
    </recommendedName>
</protein>
<dbReference type="Pfam" id="PF14730">
    <property type="entry name" value="DUF4468"/>
    <property type="match status" value="1"/>
</dbReference>
<sequence length="182" mass="21740">MSRNIILLFLSIIYNTIYSQNEVFEQQKDLKMQDYLIVKIDSLSAEELYNKSIRWVKETYKQPDEVIKMSIENNKLRIESIIPKSYCFLGVCDDSKYIIVLSFKNGRYKFEPIEVYNYMSVLDKWIPSIIKRKKEINDGDEDLRLTKKKEVVLLLNQPVKIVNDVFLSHYDYLSKKNTEDDW</sequence>
<evidence type="ECO:0000259" key="1">
    <source>
        <dbReference type="Pfam" id="PF14730"/>
    </source>
</evidence>
<organism evidence="2 3">
    <name type="scientific">Ulvibacter litoralis</name>
    <dbReference type="NCBI Taxonomy" id="227084"/>
    <lineage>
        <taxon>Bacteria</taxon>
        <taxon>Pseudomonadati</taxon>
        <taxon>Bacteroidota</taxon>
        <taxon>Flavobacteriia</taxon>
        <taxon>Flavobacteriales</taxon>
        <taxon>Flavobacteriaceae</taxon>
        <taxon>Ulvibacter</taxon>
    </lineage>
</organism>
<dbReference type="Proteomes" id="UP000199321">
    <property type="component" value="Unassembled WGS sequence"/>
</dbReference>
<reference evidence="2 3" key="1">
    <citation type="submission" date="2016-10" db="EMBL/GenBank/DDBJ databases">
        <authorList>
            <person name="de Groot N.N."/>
        </authorList>
    </citation>
    <scope>NUCLEOTIDE SEQUENCE [LARGE SCALE GENOMIC DNA]</scope>
    <source>
        <strain evidence="2 3">DSM 16195</strain>
    </source>
</reference>
<dbReference type="InterPro" id="IPR027823">
    <property type="entry name" value="DUF4468"/>
</dbReference>